<protein>
    <submittedName>
        <fullName evidence="2">Uncharacterized protein</fullName>
    </submittedName>
</protein>
<feature type="region of interest" description="Disordered" evidence="1">
    <location>
        <begin position="1389"/>
        <end position="1441"/>
    </location>
</feature>
<evidence type="ECO:0000256" key="1">
    <source>
        <dbReference type="SAM" id="MobiDB-lite"/>
    </source>
</evidence>
<comment type="caution">
    <text evidence="2">The sequence shown here is derived from an EMBL/GenBank/DDBJ whole genome shotgun (WGS) entry which is preliminary data.</text>
</comment>
<proteinExistence type="predicted"/>
<feature type="compositionally biased region" description="Basic residues" evidence="1">
    <location>
        <begin position="1426"/>
        <end position="1441"/>
    </location>
</feature>
<feature type="compositionally biased region" description="Basic residues" evidence="1">
    <location>
        <begin position="1403"/>
        <end position="1419"/>
    </location>
</feature>
<gene>
    <name evidence="2" type="ORF">PCOR1329_LOCUS12993</name>
</gene>
<organism evidence="2 3">
    <name type="scientific">Prorocentrum cordatum</name>
    <dbReference type="NCBI Taxonomy" id="2364126"/>
    <lineage>
        <taxon>Eukaryota</taxon>
        <taxon>Sar</taxon>
        <taxon>Alveolata</taxon>
        <taxon>Dinophyceae</taxon>
        <taxon>Prorocentrales</taxon>
        <taxon>Prorocentraceae</taxon>
        <taxon>Prorocentrum</taxon>
    </lineage>
</organism>
<evidence type="ECO:0000313" key="3">
    <source>
        <dbReference type="Proteomes" id="UP001189429"/>
    </source>
</evidence>
<feature type="compositionally biased region" description="Basic and acidic residues" evidence="1">
    <location>
        <begin position="1389"/>
        <end position="1398"/>
    </location>
</feature>
<dbReference type="EMBL" id="CAUYUJ010003812">
    <property type="protein sequence ID" value="CAK0806948.1"/>
    <property type="molecule type" value="Genomic_DNA"/>
</dbReference>
<feature type="non-terminal residue" evidence="2">
    <location>
        <position position="1"/>
    </location>
</feature>
<feature type="region of interest" description="Disordered" evidence="1">
    <location>
        <begin position="511"/>
        <end position="547"/>
    </location>
</feature>
<reference evidence="2" key="1">
    <citation type="submission" date="2023-10" db="EMBL/GenBank/DDBJ databases">
        <authorList>
            <person name="Chen Y."/>
            <person name="Shah S."/>
            <person name="Dougan E. K."/>
            <person name="Thang M."/>
            <person name="Chan C."/>
        </authorList>
    </citation>
    <scope>NUCLEOTIDE SEQUENCE [LARGE SCALE GENOMIC DNA]</scope>
</reference>
<accession>A0ABN9QM76</accession>
<sequence>QDMGPEDNPPTNQSTWYVYTAQTVSKVNKSIQDELMGTKLMGYFIEWCQRPTKRVKGNAYQDAAVKYNDDGPNKPIVEYLKTRSPENNIYIGIPAPLRDPVLDSVKNRVWGCYEQAFWSLAPAFLACCAALALAKRGLNVDTLFIFWGAGGVGLSLLSAHLAATYGSSLHEYFDPNIFYMDEELRKVIELLVGGIISTGQERPKFCSGDGLSGRLPFGILTKLFKIIGWKRMELNHMFTFRSVSEADFESIMRRSLIIKVVARFFDASYLRRFLPDHEQHGIFARQPDMKDFMTDLPARAAHVQIQAAFEEKVQSGSVDGGARVAGVSAATAEDDEDRARREQAVKMGLHFARQMMQKGIDYLTVNTVSKMQIPANSPTTNKAELLDQLVAFQLWHKFAPAGKGHKKLDQYMPIVVTAHDLGAAFPQVIASDPVNLPEVHNIDRVESVYMSSSCDKMNSDIMSGVLEACAKSLRPQGQRGQMAAGPQAPQKELLKRAMAIRALEEIAEKLASARAAHPPSKRRREKAPVKPPAPQQGPSAPDASDKKLSISTAVSAEWRAQFKDEFALIDRLSKSRLEVCVNECKLPLSICKSILLSVVGVGGVPPRHSEVGVFILLSKVARLLRWLAVGLMRPQYQTLLNDVEVEWAEASCFAHFWQGCEAYIISAWREFCLEKPVTHLPLHFDGLRVDAARADAEPKADDQAAAEAMCSASERRIAEVTGYRVKIVEKKHCYFQELIDMAFESASGAALSSDGLVSSGIFMKNGNCIPQALAQLDPQTGARERIAEALGQDTAENTAASSRGTRSYKEAADLCSASLTPFLSLPFDAQGSWILHAAGAGRPRCAPVELTELRALVWGSKGRVSMPRACLFDITHRAIDNKTLVAFSLDGQQAEDDAADFQLEPLLDLQAGAGAEPDIADDDMLVVDDGSDSSDDESQVNVFKLLRTSLCREVAAVKSDAAKRVKGGKSGSLEVGCGRPLRPFKTFKKAQWKRDMAAHLNAKHKADRTFGNHVAAGSKQFTIIKALFNNALPSGLNAHLDKHVKLALGKHGPQFIRSNAKDQMALRELTGKTWYTKEFAELVWRQALIERGHMVAVRRQLALRFQESGNEIADLIPQFKGELRDKLTAALPNLKYLICDPVHLVITYEQSHYRKMTVGSAKLRVIMNKFNKVDARRSSESHGPPYTGREDRSLSRSEGSMRGHILKCDLGRARASKILGALDGEKPWGSSFEFIQALAALTCHFSGEVQRCTRVAGKTLKHVVWCAAAPDRLEYYMNSQRFRHSFAAAKLRLLGSGTSPNEAFHSCINRWFRNQPEVFVQTIRLQLQVNCLACLLTHNTALYSPALRQMRQVDLLSHKVATMAISDEEWAEFTRRPPAFPAEAAKEKTRQAIKERAPQGKAQAKRPRKRTVFTLKRKPTAVAPPKRARAPPRKRPAACLH</sequence>
<keyword evidence="3" id="KW-1185">Reference proteome</keyword>
<feature type="compositionally biased region" description="Basic and acidic residues" evidence="1">
    <location>
        <begin position="1188"/>
        <end position="1200"/>
    </location>
</feature>
<evidence type="ECO:0000313" key="2">
    <source>
        <dbReference type="EMBL" id="CAK0806948.1"/>
    </source>
</evidence>
<dbReference type="Proteomes" id="UP001189429">
    <property type="component" value="Unassembled WGS sequence"/>
</dbReference>
<feature type="region of interest" description="Disordered" evidence="1">
    <location>
        <begin position="1175"/>
        <end position="1200"/>
    </location>
</feature>
<name>A0ABN9QM76_9DINO</name>